<comment type="caution">
    <text evidence="6">The sequence shown here is derived from an EMBL/GenBank/DDBJ whole genome shotgun (WGS) entry which is preliminary data.</text>
</comment>
<dbReference type="Gene3D" id="3.30.450.40">
    <property type="match status" value="1"/>
</dbReference>
<dbReference type="PANTHER" id="PTHR30136">
    <property type="entry name" value="HELIX-TURN-HELIX TRANSCRIPTIONAL REGULATOR, ICLR FAMILY"/>
    <property type="match status" value="1"/>
</dbReference>
<dbReference type="GO" id="GO:0003700">
    <property type="term" value="F:DNA-binding transcription factor activity"/>
    <property type="evidence" value="ECO:0007669"/>
    <property type="project" value="TreeGrafter"/>
</dbReference>
<dbReference type="EMBL" id="JAENJH010000001">
    <property type="protein sequence ID" value="MBK1783747.1"/>
    <property type="molecule type" value="Genomic_DNA"/>
</dbReference>
<dbReference type="GO" id="GO:0003677">
    <property type="term" value="F:DNA binding"/>
    <property type="evidence" value="ECO:0007669"/>
    <property type="project" value="UniProtKB-KW"/>
</dbReference>
<gene>
    <name evidence="6" type="ORF">JHE00_05350</name>
</gene>
<evidence type="ECO:0000313" key="6">
    <source>
        <dbReference type="EMBL" id="MBK1783747.1"/>
    </source>
</evidence>
<evidence type="ECO:0000256" key="3">
    <source>
        <dbReference type="ARBA" id="ARBA00023163"/>
    </source>
</evidence>
<evidence type="ECO:0000313" key="7">
    <source>
        <dbReference type="Proteomes" id="UP000635245"/>
    </source>
</evidence>
<dbReference type="SUPFAM" id="SSF46785">
    <property type="entry name" value="Winged helix' DNA-binding domain"/>
    <property type="match status" value="1"/>
</dbReference>
<dbReference type="GO" id="GO:0045892">
    <property type="term" value="P:negative regulation of DNA-templated transcription"/>
    <property type="evidence" value="ECO:0007669"/>
    <property type="project" value="TreeGrafter"/>
</dbReference>
<evidence type="ECO:0000256" key="2">
    <source>
        <dbReference type="ARBA" id="ARBA00023125"/>
    </source>
</evidence>
<dbReference type="InterPro" id="IPR005471">
    <property type="entry name" value="Tscrpt_reg_IclR_N"/>
</dbReference>
<dbReference type="Pfam" id="PF01614">
    <property type="entry name" value="IclR_C"/>
    <property type="match status" value="1"/>
</dbReference>
<feature type="domain" description="IclR-ED" evidence="5">
    <location>
        <begin position="74"/>
        <end position="243"/>
    </location>
</feature>
<evidence type="ECO:0000256" key="1">
    <source>
        <dbReference type="ARBA" id="ARBA00023015"/>
    </source>
</evidence>
<organism evidence="6 7">
    <name type="scientific">Prauserella cavernicola</name>
    <dbReference type="NCBI Taxonomy" id="2800127"/>
    <lineage>
        <taxon>Bacteria</taxon>
        <taxon>Bacillati</taxon>
        <taxon>Actinomycetota</taxon>
        <taxon>Actinomycetes</taxon>
        <taxon>Pseudonocardiales</taxon>
        <taxon>Pseudonocardiaceae</taxon>
        <taxon>Prauserella</taxon>
    </lineage>
</organism>
<dbReference type="PROSITE" id="PS51078">
    <property type="entry name" value="ICLR_ED"/>
    <property type="match status" value="1"/>
</dbReference>
<dbReference type="PROSITE" id="PS51077">
    <property type="entry name" value="HTH_ICLR"/>
    <property type="match status" value="1"/>
</dbReference>
<dbReference type="Proteomes" id="UP000635245">
    <property type="component" value="Unassembled WGS sequence"/>
</dbReference>
<reference evidence="6" key="1">
    <citation type="submission" date="2020-12" db="EMBL/GenBank/DDBJ databases">
        <title>Prauserella sp. ASG 168, a novel actinomycete isolated from cave rock.</title>
        <authorList>
            <person name="Suriyachadkun C."/>
        </authorList>
    </citation>
    <scope>NUCLEOTIDE SEQUENCE</scope>
    <source>
        <strain evidence="6">ASG 168</strain>
    </source>
</reference>
<accession>A0A934V305</accession>
<dbReference type="InterPro" id="IPR014757">
    <property type="entry name" value="Tscrpt_reg_IclR_C"/>
</dbReference>
<dbReference type="RefSeq" id="WP_200315298.1">
    <property type="nucleotide sequence ID" value="NZ_JAENJH010000001.1"/>
</dbReference>
<evidence type="ECO:0000259" key="4">
    <source>
        <dbReference type="PROSITE" id="PS51077"/>
    </source>
</evidence>
<dbReference type="AlphaFoldDB" id="A0A934V305"/>
<protein>
    <submittedName>
        <fullName evidence="6">IclR family transcriptional regulator</fullName>
    </submittedName>
</protein>
<dbReference type="InterPro" id="IPR050707">
    <property type="entry name" value="HTH_MetabolicPath_Reg"/>
</dbReference>
<dbReference type="SMART" id="SM00346">
    <property type="entry name" value="HTH_ICLR"/>
    <property type="match status" value="1"/>
</dbReference>
<keyword evidence="7" id="KW-1185">Reference proteome</keyword>
<feature type="domain" description="HTH iclR-type" evidence="4">
    <location>
        <begin position="13"/>
        <end position="73"/>
    </location>
</feature>
<dbReference type="InterPro" id="IPR029016">
    <property type="entry name" value="GAF-like_dom_sf"/>
</dbReference>
<dbReference type="Gene3D" id="1.10.10.10">
    <property type="entry name" value="Winged helix-like DNA-binding domain superfamily/Winged helix DNA-binding domain"/>
    <property type="match status" value="1"/>
</dbReference>
<evidence type="ECO:0000259" key="5">
    <source>
        <dbReference type="PROSITE" id="PS51078"/>
    </source>
</evidence>
<name>A0A934V305_9PSEU</name>
<dbReference type="Pfam" id="PF09339">
    <property type="entry name" value="HTH_IclR"/>
    <property type="match status" value="1"/>
</dbReference>
<keyword evidence="3" id="KW-0804">Transcription</keyword>
<keyword evidence="1" id="KW-0805">Transcription regulation</keyword>
<keyword evidence="2" id="KW-0238">DNA-binding</keyword>
<dbReference type="PANTHER" id="PTHR30136:SF35">
    <property type="entry name" value="HTH-TYPE TRANSCRIPTIONAL REGULATOR RV1719"/>
    <property type="match status" value="1"/>
</dbReference>
<sequence>MTEESAKQPSTTVRSVDRAFQLLELLETSDRPLRLVDLSSGAGLQNATTLRILRAMEQRGFVVAEHGEYRLGPAALGLANGFLLTDPLSNRCRPVMQQLSEATGLTTNLYVRVGNARVLTLRVDGESPLRYQMPLGRRLPLHVGAGKTILAALPRETAEELLPDLPGSPAEYREQLAAIRRDGYHISVEERDIGFASVSVPLYDQTATVLGAISAVGPTETVDAERLLGSVPELRRAAQAVNP</sequence>
<proteinExistence type="predicted"/>
<dbReference type="InterPro" id="IPR036390">
    <property type="entry name" value="WH_DNA-bd_sf"/>
</dbReference>
<dbReference type="SUPFAM" id="SSF55781">
    <property type="entry name" value="GAF domain-like"/>
    <property type="match status" value="1"/>
</dbReference>
<dbReference type="InterPro" id="IPR036388">
    <property type="entry name" value="WH-like_DNA-bd_sf"/>
</dbReference>